<comment type="function">
    <text evidence="10">May be an inorganic phosphate cotransporter.</text>
</comment>
<organism evidence="14 15">
    <name type="scientific">Henosepilachna vigintioctopunctata</name>
    <dbReference type="NCBI Taxonomy" id="420089"/>
    <lineage>
        <taxon>Eukaryota</taxon>
        <taxon>Metazoa</taxon>
        <taxon>Ecdysozoa</taxon>
        <taxon>Arthropoda</taxon>
        <taxon>Hexapoda</taxon>
        <taxon>Insecta</taxon>
        <taxon>Pterygota</taxon>
        <taxon>Neoptera</taxon>
        <taxon>Endopterygota</taxon>
        <taxon>Coleoptera</taxon>
        <taxon>Polyphaga</taxon>
        <taxon>Cucujiformia</taxon>
        <taxon>Coccinelloidea</taxon>
        <taxon>Coccinellidae</taxon>
        <taxon>Epilachninae</taxon>
        <taxon>Epilachnini</taxon>
        <taxon>Henosepilachna</taxon>
    </lineage>
</organism>
<evidence type="ECO:0000256" key="2">
    <source>
        <dbReference type="ARBA" id="ARBA00008586"/>
    </source>
</evidence>
<feature type="transmembrane region" description="Helical" evidence="12">
    <location>
        <begin position="223"/>
        <end position="241"/>
    </location>
</feature>
<comment type="subcellular location">
    <subcellularLocation>
        <location evidence="1">Membrane</location>
        <topology evidence="1">Multi-pass membrane protein</topology>
    </subcellularLocation>
</comment>
<evidence type="ECO:0000259" key="13">
    <source>
        <dbReference type="PROSITE" id="PS50850"/>
    </source>
</evidence>
<dbReference type="GO" id="GO:0015293">
    <property type="term" value="F:symporter activity"/>
    <property type="evidence" value="ECO:0007669"/>
    <property type="project" value="UniProtKB-KW"/>
</dbReference>
<keyword evidence="15" id="KW-1185">Reference proteome</keyword>
<keyword evidence="8 12" id="KW-0472">Membrane</keyword>
<evidence type="ECO:0000256" key="8">
    <source>
        <dbReference type="ARBA" id="ARBA00023136"/>
    </source>
</evidence>
<keyword evidence="7" id="KW-0915">Sodium</keyword>
<evidence type="ECO:0000256" key="5">
    <source>
        <dbReference type="ARBA" id="ARBA00022847"/>
    </source>
</evidence>
<evidence type="ECO:0000256" key="11">
    <source>
        <dbReference type="ARBA" id="ARBA00068450"/>
    </source>
</evidence>
<dbReference type="PROSITE" id="PS50850">
    <property type="entry name" value="MFS"/>
    <property type="match status" value="1"/>
</dbReference>
<dbReference type="FunFam" id="1.20.1250.20:FF:000144">
    <property type="entry name" value="Picot, isoform B"/>
    <property type="match status" value="1"/>
</dbReference>
<feature type="transmembrane region" description="Helical" evidence="12">
    <location>
        <begin position="452"/>
        <end position="475"/>
    </location>
</feature>
<dbReference type="Pfam" id="PF07690">
    <property type="entry name" value="MFS_1"/>
    <property type="match status" value="1"/>
</dbReference>
<evidence type="ECO:0000256" key="7">
    <source>
        <dbReference type="ARBA" id="ARBA00023053"/>
    </source>
</evidence>
<feature type="transmembrane region" description="Helical" evidence="12">
    <location>
        <begin position="130"/>
        <end position="150"/>
    </location>
</feature>
<feature type="transmembrane region" description="Helical" evidence="12">
    <location>
        <begin position="58"/>
        <end position="83"/>
    </location>
</feature>
<keyword evidence="4 12" id="KW-0812">Transmembrane</keyword>
<feature type="transmembrane region" description="Helical" evidence="12">
    <location>
        <begin position="103"/>
        <end position="123"/>
    </location>
</feature>
<comment type="similarity">
    <text evidence="2">Belongs to the major facilitator superfamily. Sodium/anion cotransporter family.</text>
</comment>
<accession>A0AAW1V4I3</accession>
<feature type="transmembrane region" description="Helical" evidence="12">
    <location>
        <begin position="386"/>
        <end position="408"/>
    </location>
</feature>
<comment type="caution">
    <text evidence="14">The sequence shown here is derived from an EMBL/GenBank/DDBJ whole genome shotgun (WGS) entry which is preliminary data.</text>
</comment>
<evidence type="ECO:0000256" key="1">
    <source>
        <dbReference type="ARBA" id="ARBA00004141"/>
    </source>
</evidence>
<evidence type="ECO:0000256" key="4">
    <source>
        <dbReference type="ARBA" id="ARBA00022692"/>
    </source>
</evidence>
<dbReference type="CDD" id="cd17318">
    <property type="entry name" value="MFS_SLC17"/>
    <property type="match status" value="1"/>
</dbReference>
<evidence type="ECO:0000256" key="6">
    <source>
        <dbReference type="ARBA" id="ARBA00022989"/>
    </source>
</evidence>
<dbReference type="FunFam" id="1.20.1250.20:FF:000003">
    <property type="entry name" value="Solute carrier family 17 member 3"/>
    <property type="match status" value="1"/>
</dbReference>
<dbReference type="GO" id="GO:0016020">
    <property type="term" value="C:membrane"/>
    <property type="evidence" value="ECO:0007669"/>
    <property type="project" value="UniProtKB-SubCell"/>
</dbReference>
<evidence type="ECO:0000256" key="12">
    <source>
        <dbReference type="SAM" id="Phobius"/>
    </source>
</evidence>
<dbReference type="InterPro" id="IPR050382">
    <property type="entry name" value="MFS_Na/Anion_cotransporter"/>
</dbReference>
<keyword evidence="9" id="KW-0739">Sodium transport</keyword>
<dbReference type="Gene3D" id="1.20.1250.20">
    <property type="entry name" value="MFS general substrate transporter like domains"/>
    <property type="match status" value="2"/>
</dbReference>
<keyword evidence="6 12" id="KW-1133">Transmembrane helix</keyword>
<dbReference type="SUPFAM" id="SSF103473">
    <property type="entry name" value="MFS general substrate transporter"/>
    <property type="match status" value="1"/>
</dbReference>
<name>A0AAW1V4I3_9CUCU</name>
<keyword evidence="3" id="KW-0813">Transport</keyword>
<feature type="transmembrane region" description="Helical" evidence="12">
    <location>
        <begin position="420"/>
        <end position="440"/>
    </location>
</feature>
<sequence>MQNELQPLIQSNTRANNYNSTCDFENDISSFLTDDNKTVLHLALRDKLPWYGARHTQAVLLFVLLTIGYAMRVILSVGIVAMTDKTASSNPDIPTYDWDDKSVVLSSFYWGYVMLQVIAGYCATRYGAKLLLTCTMIINSAACIAIPFMADEFGSKGVMACRVAQGLSQGFFYPSTHTLLGQWAPTYERSQLGTFVYSGASFGTILGLIITGLISASSWGWPMSFYFFGATGLLWCIWWYLCGSSKPSEHPTISKEEQFYIESSLGHLNHENIPTPWKSILTSLPMWMIVVASFGQNWGYTTLLTEIPNYLHAVMGFDMKSNSLLSAAPYLANWIVMLSVGPISDFVINRRMVSRGTGRKIFNSIGVCVPALGLAILSYLPSEQKLLSVALLVMIVGINGAVASGYQVNHIDISPNFSGILMGITNGSSNIFSIIAPLAVQVIVTDEADKSLWRIVFLTASILFIISAVFFNMFASGEIQKWNYIQSQDSKKPTEKFAYFGGSNVPTNNQQVNDEKV</sequence>
<reference evidence="14 15" key="1">
    <citation type="submission" date="2023-03" db="EMBL/GenBank/DDBJ databases">
        <title>Genome insight into feeding habits of ladybird beetles.</title>
        <authorList>
            <person name="Li H.-S."/>
            <person name="Huang Y.-H."/>
            <person name="Pang H."/>
        </authorList>
    </citation>
    <scope>NUCLEOTIDE SEQUENCE [LARGE SCALE GENOMIC DNA]</scope>
    <source>
        <strain evidence="14">SYSU_2023b</strain>
        <tissue evidence="14">Whole body</tissue>
    </source>
</reference>
<evidence type="ECO:0000256" key="10">
    <source>
        <dbReference type="ARBA" id="ARBA00054632"/>
    </source>
</evidence>
<dbReference type="InterPro" id="IPR036259">
    <property type="entry name" value="MFS_trans_sf"/>
</dbReference>
<evidence type="ECO:0000256" key="3">
    <source>
        <dbReference type="ARBA" id="ARBA00022448"/>
    </source>
</evidence>
<dbReference type="InterPro" id="IPR020846">
    <property type="entry name" value="MFS_dom"/>
</dbReference>
<dbReference type="EMBL" id="JARQZJ010000121">
    <property type="protein sequence ID" value="KAK9887946.1"/>
    <property type="molecule type" value="Genomic_DNA"/>
</dbReference>
<feature type="transmembrane region" description="Helical" evidence="12">
    <location>
        <begin position="327"/>
        <end position="349"/>
    </location>
</feature>
<evidence type="ECO:0000256" key="9">
    <source>
        <dbReference type="ARBA" id="ARBA00023201"/>
    </source>
</evidence>
<dbReference type="GO" id="GO:0006820">
    <property type="term" value="P:monoatomic anion transport"/>
    <property type="evidence" value="ECO:0007669"/>
    <property type="project" value="TreeGrafter"/>
</dbReference>
<dbReference type="PANTHER" id="PTHR11662:SF280">
    <property type="entry name" value="FI21844P1-RELATED"/>
    <property type="match status" value="1"/>
</dbReference>
<dbReference type="PANTHER" id="PTHR11662">
    <property type="entry name" value="SOLUTE CARRIER FAMILY 17"/>
    <property type="match status" value="1"/>
</dbReference>
<dbReference type="AlphaFoldDB" id="A0AAW1V4I3"/>
<keyword evidence="9" id="KW-0406">Ion transport</keyword>
<feature type="domain" description="Major facilitator superfamily (MFS) profile" evidence="13">
    <location>
        <begin position="56"/>
        <end position="479"/>
    </location>
</feature>
<dbReference type="InterPro" id="IPR011701">
    <property type="entry name" value="MFS"/>
</dbReference>
<feature type="transmembrane region" description="Helical" evidence="12">
    <location>
        <begin position="361"/>
        <end position="380"/>
    </location>
</feature>
<keyword evidence="5" id="KW-0769">Symport</keyword>
<gene>
    <name evidence="14" type="ORF">WA026_000245</name>
</gene>
<proteinExistence type="inferred from homology"/>
<feature type="transmembrane region" description="Helical" evidence="12">
    <location>
        <begin position="195"/>
        <end position="216"/>
    </location>
</feature>
<evidence type="ECO:0000313" key="14">
    <source>
        <dbReference type="EMBL" id="KAK9887946.1"/>
    </source>
</evidence>
<evidence type="ECO:0000313" key="15">
    <source>
        <dbReference type="Proteomes" id="UP001431783"/>
    </source>
</evidence>
<dbReference type="Proteomes" id="UP001431783">
    <property type="component" value="Unassembled WGS sequence"/>
</dbReference>
<protein>
    <recommendedName>
        <fullName evidence="11">Putative inorganic phosphate cotransporter</fullName>
    </recommendedName>
</protein>
<dbReference type="GO" id="GO:0006814">
    <property type="term" value="P:sodium ion transport"/>
    <property type="evidence" value="ECO:0007669"/>
    <property type="project" value="UniProtKB-KW"/>
</dbReference>